<gene>
    <name evidence="1" type="ORF">V6N12_021509</name>
</gene>
<keyword evidence="2" id="KW-1185">Reference proteome</keyword>
<name>A0ABR2FRY1_9ROSI</name>
<dbReference type="EMBL" id="JBBPBM010000004">
    <property type="protein sequence ID" value="KAK8586991.1"/>
    <property type="molecule type" value="Genomic_DNA"/>
</dbReference>
<accession>A0ABR2FRY1</accession>
<dbReference type="Proteomes" id="UP001472677">
    <property type="component" value="Unassembled WGS sequence"/>
</dbReference>
<sequence>MYVDSYCHDQDGDHAEIYNGVNQDGYPTGAHVSKLYHPRPRRQLAHHPRRQHDEQYHRNDHRSPVCIDHFSLPILFQCPLDFIQGFLGGEGGGE</sequence>
<comment type="caution">
    <text evidence="1">The sequence shown here is derived from an EMBL/GenBank/DDBJ whole genome shotgun (WGS) entry which is preliminary data.</text>
</comment>
<protein>
    <submittedName>
        <fullName evidence="1">Uncharacterized protein</fullName>
    </submittedName>
</protein>
<organism evidence="1 2">
    <name type="scientific">Hibiscus sabdariffa</name>
    <name type="common">roselle</name>
    <dbReference type="NCBI Taxonomy" id="183260"/>
    <lineage>
        <taxon>Eukaryota</taxon>
        <taxon>Viridiplantae</taxon>
        <taxon>Streptophyta</taxon>
        <taxon>Embryophyta</taxon>
        <taxon>Tracheophyta</taxon>
        <taxon>Spermatophyta</taxon>
        <taxon>Magnoliopsida</taxon>
        <taxon>eudicotyledons</taxon>
        <taxon>Gunneridae</taxon>
        <taxon>Pentapetalae</taxon>
        <taxon>rosids</taxon>
        <taxon>malvids</taxon>
        <taxon>Malvales</taxon>
        <taxon>Malvaceae</taxon>
        <taxon>Malvoideae</taxon>
        <taxon>Hibiscus</taxon>
    </lineage>
</organism>
<reference evidence="1 2" key="1">
    <citation type="journal article" date="2024" name="G3 (Bethesda)">
        <title>Genome assembly of Hibiscus sabdariffa L. provides insights into metabolisms of medicinal natural products.</title>
        <authorList>
            <person name="Kim T."/>
        </authorList>
    </citation>
    <scope>NUCLEOTIDE SEQUENCE [LARGE SCALE GENOMIC DNA]</scope>
    <source>
        <strain evidence="1">TK-2024</strain>
        <tissue evidence="1">Old leaves</tissue>
    </source>
</reference>
<evidence type="ECO:0000313" key="2">
    <source>
        <dbReference type="Proteomes" id="UP001472677"/>
    </source>
</evidence>
<proteinExistence type="predicted"/>
<evidence type="ECO:0000313" key="1">
    <source>
        <dbReference type="EMBL" id="KAK8586991.1"/>
    </source>
</evidence>